<gene>
    <name evidence="2" type="ORF">CRH09_21950</name>
</gene>
<dbReference type="Proteomes" id="UP000221961">
    <property type="component" value="Chromosome"/>
</dbReference>
<dbReference type="InterPro" id="IPR049945">
    <property type="entry name" value="AAA_22"/>
</dbReference>
<dbReference type="GO" id="GO:0003677">
    <property type="term" value="F:DNA binding"/>
    <property type="evidence" value="ECO:0007669"/>
    <property type="project" value="InterPro"/>
</dbReference>
<dbReference type="GO" id="GO:0016887">
    <property type="term" value="F:ATP hydrolysis activity"/>
    <property type="evidence" value="ECO:0007669"/>
    <property type="project" value="InterPro"/>
</dbReference>
<evidence type="ECO:0000313" key="2">
    <source>
        <dbReference type="EMBL" id="ATL68454.1"/>
    </source>
</evidence>
<dbReference type="AlphaFoldDB" id="A0A291RMR0"/>
<evidence type="ECO:0000259" key="1">
    <source>
        <dbReference type="PROSITE" id="PS50043"/>
    </source>
</evidence>
<dbReference type="Gene3D" id="3.40.50.300">
    <property type="entry name" value="P-loop containing nucleotide triphosphate hydrolases"/>
    <property type="match status" value="1"/>
</dbReference>
<dbReference type="InterPro" id="IPR000792">
    <property type="entry name" value="Tscrpt_reg_LuxR_C"/>
</dbReference>
<dbReference type="SUPFAM" id="SSF46894">
    <property type="entry name" value="C-terminal effector domain of the bipartite response regulators"/>
    <property type="match status" value="1"/>
</dbReference>
<dbReference type="InterPro" id="IPR027417">
    <property type="entry name" value="P-loop_NTPase"/>
</dbReference>
<dbReference type="EMBL" id="CP023778">
    <property type="protein sequence ID" value="ATL68454.1"/>
    <property type="molecule type" value="Genomic_DNA"/>
</dbReference>
<feature type="domain" description="HTH luxR-type" evidence="1">
    <location>
        <begin position="841"/>
        <end position="906"/>
    </location>
</feature>
<accession>A0A291RMR0</accession>
<dbReference type="PROSITE" id="PS50043">
    <property type="entry name" value="HTH_LUXR_2"/>
    <property type="match status" value="1"/>
</dbReference>
<sequence>MFAAIFDGHANHTELHSDSTSCPRGAHAPVVRARLIARLRAALSGRITAVVAPAGYGKTALLSQWLDTPRMRERRVAVISLQERDDDLPRLARRLLEALDRFGTDPQLLRDLEAMVRKDMRDPTREASDAFRCGLREALDDVPQRSVLVLEDAHVLRRDNVRALLDLLADVLPPPVHLLLTSRTTTPLRRSAALRVRGELTEIGVAELAFTPDEARAYLAGQVGHLAPRQTELLVERCEGWIAGLHLAGRALAGRQDPEAFLRAFGGRSRDVADFLLHEVLDHRSPEMREFLLDSAVLDVLAADICQAVTGRGDSGAMLCALEAEGGFLLALDDGETYRFHTLFAEFLRGELARVEPDRAKRAHLRAAHWLADADRPIEGFDHAIAARDFDCAAALLTRIVSAVGSHHLDDDLSTLFAQLPRHVIEQHPALSVRMAHFALCTDQPAEALLWCEHTDRLPDNDDAAAEASCLRSYAYWTLGDLNRTITWGERATALLDRRESASRHRDTYPRLVMMEALAEAYDCTDRFDAASEVLRDGLERAREGVYPHAVVSFPAKKAALLSHLGETEQVREYAELALSAAEQVGLTDRPPTLDAHIALGEMLCERNDVVAAEERFRTAARIGTLPDRVAMRARGMIGLSRSLFYQGRVSEAFGVLRDAMGIDMRGALPEFVRLQVVEQQVRLRLVDGDLSGAHGWLSEVHRLVGDASVYRCLRAWFDFADGADPAAVRDSVDALLHNGVRRPTPSLVRLRMLLARACHRGGAPDAAAAHVRTALELAAPRMMVRTLIEVGGADTARFLQDAAQAGTRLPTAYTEAVLRALDHDAALHADAAPARGEPNPGALSEPLTGAELDLIPFLATELTYAEIAARRFVSVNTVKSQLQAVYRKLGVTSRVTAIERSRALGLQTPHEYQPVGSMSGRGRRG</sequence>
<dbReference type="Pfam" id="PF00196">
    <property type="entry name" value="GerE"/>
    <property type="match status" value="1"/>
</dbReference>
<dbReference type="InterPro" id="IPR016032">
    <property type="entry name" value="Sig_transdc_resp-reg_C-effctor"/>
</dbReference>
<dbReference type="KEGG" id="ntp:CRH09_21950"/>
<protein>
    <recommendedName>
        <fullName evidence="1">HTH luxR-type domain-containing protein</fullName>
    </recommendedName>
</protein>
<dbReference type="Gene3D" id="1.10.10.10">
    <property type="entry name" value="Winged helix-like DNA-binding domain superfamily/Winged helix DNA-binding domain"/>
    <property type="match status" value="1"/>
</dbReference>
<dbReference type="SMART" id="SM00421">
    <property type="entry name" value="HTH_LUXR"/>
    <property type="match status" value="1"/>
</dbReference>
<evidence type="ECO:0000313" key="3">
    <source>
        <dbReference type="Proteomes" id="UP000221961"/>
    </source>
</evidence>
<dbReference type="InterPro" id="IPR059106">
    <property type="entry name" value="WHD_MalT"/>
</dbReference>
<organism evidence="2 3">
    <name type="scientific">Nocardia terpenica</name>
    <dbReference type="NCBI Taxonomy" id="455432"/>
    <lineage>
        <taxon>Bacteria</taxon>
        <taxon>Bacillati</taxon>
        <taxon>Actinomycetota</taxon>
        <taxon>Actinomycetes</taxon>
        <taxon>Mycobacteriales</taxon>
        <taxon>Nocardiaceae</taxon>
        <taxon>Nocardia</taxon>
    </lineage>
</organism>
<dbReference type="InterPro" id="IPR041617">
    <property type="entry name" value="TPR_MalT"/>
</dbReference>
<proteinExistence type="predicted"/>
<dbReference type="Pfam" id="PF25873">
    <property type="entry name" value="WHD_MalT"/>
    <property type="match status" value="1"/>
</dbReference>
<dbReference type="Pfam" id="PF17874">
    <property type="entry name" value="TPR_MalT"/>
    <property type="match status" value="1"/>
</dbReference>
<name>A0A291RMR0_9NOCA</name>
<dbReference type="Pfam" id="PF13401">
    <property type="entry name" value="AAA_22"/>
    <property type="match status" value="1"/>
</dbReference>
<dbReference type="SUPFAM" id="SSF48452">
    <property type="entry name" value="TPR-like"/>
    <property type="match status" value="2"/>
</dbReference>
<dbReference type="InterPro" id="IPR011990">
    <property type="entry name" value="TPR-like_helical_dom_sf"/>
</dbReference>
<reference evidence="2 3" key="1">
    <citation type="submission" date="2017-10" db="EMBL/GenBank/DDBJ databases">
        <title>Comparative genomics between pathogenic Norcardia.</title>
        <authorList>
            <person name="Zeng L."/>
        </authorList>
    </citation>
    <scope>NUCLEOTIDE SEQUENCE [LARGE SCALE GENOMIC DNA]</scope>
    <source>
        <strain evidence="2 3">NC_YFY_NT001</strain>
    </source>
</reference>
<dbReference type="SUPFAM" id="SSF52540">
    <property type="entry name" value="P-loop containing nucleoside triphosphate hydrolases"/>
    <property type="match status" value="1"/>
</dbReference>
<dbReference type="Gene3D" id="1.25.40.10">
    <property type="entry name" value="Tetratricopeptide repeat domain"/>
    <property type="match status" value="1"/>
</dbReference>
<dbReference type="InterPro" id="IPR036388">
    <property type="entry name" value="WH-like_DNA-bd_sf"/>
</dbReference>
<dbReference type="GO" id="GO:0006355">
    <property type="term" value="P:regulation of DNA-templated transcription"/>
    <property type="evidence" value="ECO:0007669"/>
    <property type="project" value="InterPro"/>
</dbReference>
<dbReference type="CDD" id="cd06170">
    <property type="entry name" value="LuxR_C_like"/>
    <property type="match status" value="1"/>
</dbReference>